<keyword evidence="14" id="KW-1185">Reference proteome</keyword>
<evidence type="ECO:0000313" key="14">
    <source>
        <dbReference type="Proteomes" id="UP001606303"/>
    </source>
</evidence>
<dbReference type="EMBL" id="JBIGIB010000004">
    <property type="protein sequence ID" value="MFG6467827.1"/>
    <property type="molecule type" value="Genomic_DNA"/>
</dbReference>
<dbReference type="InterPro" id="IPR028325">
    <property type="entry name" value="VG_K_chnl"/>
</dbReference>
<keyword evidence="6" id="KW-0630">Potassium</keyword>
<feature type="transmembrane region" description="Helical" evidence="11">
    <location>
        <begin position="38"/>
        <end position="59"/>
    </location>
</feature>
<dbReference type="PANTHER" id="PTHR11537:SF254">
    <property type="entry name" value="POTASSIUM VOLTAGE-GATED CHANNEL PROTEIN SHAB"/>
    <property type="match status" value="1"/>
</dbReference>
<dbReference type="Proteomes" id="UP001606303">
    <property type="component" value="Unassembled WGS sequence"/>
</dbReference>
<proteinExistence type="predicted"/>
<name>A0ABW7H0S6_9BURK</name>
<protein>
    <submittedName>
        <fullName evidence="13">Potassium channel family protein</fullName>
    </submittedName>
</protein>
<evidence type="ECO:0000259" key="12">
    <source>
        <dbReference type="Pfam" id="PF00520"/>
    </source>
</evidence>
<gene>
    <name evidence="13" type="ORF">ACG01O_14470</name>
</gene>
<keyword evidence="5" id="KW-0631">Potassium channel</keyword>
<dbReference type="PRINTS" id="PR00169">
    <property type="entry name" value="KCHANNEL"/>
</dbReference>
<dbReference type="RefSeq" id="WP_394385702.1">
    <property type="nucleotide sequence ID" value="NZ_JBIGIB010000004.1"/>
</dbReference>
<evidence type="ECO:0000256" key="3">
    <source>
        <dbReference type="ARBA" id="ARBA00022538"/>
    </source>
</evidence>
<feature type="domain" description="Ion transport" evidence="12">
    <location>
        <begin position="38"/>
        <end position="252"/>
    </location>
</feature>
<dbReference type="PANTHER" id="PTHR11537">
    <property type="entry name" value="VOLTAGE-GATED POTASSIUM CHANNEL"/>
    <property type="match status" value="1"/>
</dbReference>
<evidence type="ECO:0000256" key="4">
    <source>
        <dbReference type="ARBA" id="ARBA00022692"/>
    </source>
</evidence>
<evidence type="ECO:0000256" key="10">
    <source>
        <dbReference type="ARBA" id="ARBA00023303"/>
    </source>
</evidence>
<dbReference type="GO" id="GO:0034220">
    <property type="term" value="P:monoatomic ion transmembrane transport"/>
    <property type="evidence" value="ECO:0007669"/>
    <property type="project" value="UniProtKB-KW"/>
</dbReference>
<keyword evidence="7 11" id="KW-1133">Transmembrane helix</keyword>
<organism evidence="13 14">
    <name type="scientific">Pelomonas baiyunensis</name>
    <dbReference type="NCBI Taxonomy" id="3299026"/>
    <lineage>
        <taxon>Bacteria</taxon>
        <taxon>Pseudomonadati</taxon>
        <taxon>Pseudomonadota</taxon>
        <taxon>Betaproteobacteria</taxon>
        <taxon>Burkholderiales</taxon>
        <taxon>Sphaerotilaceae</taxon>
        <taxon>Roseateles</taxon>
    </lineage>
</organism>
<keyword evidence="4 11" id="KW-0812">Transmembrane</keyword>
<keyword evidence="10 13" id="KW-0407">Ion channel</keyword>
<feature type="transmembrane region" description="Helical" evidence="11">
    <location>
        <begin position="166"/>
        <end position="186"/>
    </location>
</feature>
<feature type="transmembrane region" description="Helical" evidence="11">
    <location>
        <begin position="110"/>
        <end position="132"/>
    </location>
</feature>
<keyword evidence="9 11" id="KW-0472">Membrane</keyword>
<sequence length="286" mass="31995">MNAPLPAASPTPRPGSWRARLFAILHRPDPGNPWARRVNYVLVALIVLNALSVALESVADIALPWRDEFRALEIGSTALFAVEYLARLWVCVEQQRLRHPVWGRLRYALQPLPLLDLIVVVTFFSAWDLRFLRVMRLVRLLKVLRLYEFEAALDRLAVSLRRRRQLLWVSVALMLVCVYASSALLYQAEHRAQPQVFTSIPATFWWACETFTTIGYGDMAPVTPLGRWFVGLVAVFGIGVFALPTAIVTAAIIESSAPHEPGTDHAHKAADGHDPAVCPTCGQARR</sequence>
<keyword evidence="2" id="KW-0813">Transport</keyword>
<evidence type="ECO:0000256" key="1">
    <source>
        <dbReference type="ARBA" id="ARBA00004141"/>
    </source>
</evidence>
<dbReference type="InterPro" id="IPR005821">
    <property type="entry name" value="Ion_trans_dom"/>
</dbReference>
<evidence type="ECO:0000256" key="6">
    <source>
        <dbReference type="ARBA" id="ARBA00022958"/>
    </source>
</evidence>
<keyword evidence="3" id="KW-0633">Potassium transport</keyword>
<evidence type="ECO:0000256" key="5">
    <source>
        <dbReference type="ARBA" id="ARBA00022826"/>
    </source>
</evidence>
<dbReference type="Pfam" id="PF00520">
    <property type="entry name" value="Ion_trans"/>
    <property type="match status" value="1"/>
</dbReference>
<evidence type="ECO:0000256" key="7">
    <source>
        <dbReference type="ARBA" id="ARBA00022989"/>
    </source>
</evidence>
<keyword evidence="8" id="KW-0406">Ion transport</keyword>
<evidence type="ECO:0000256" key="9">
    <source>
        <dbReference type="ARBA" id="ARBA00023136"/>
    </source>
</evidence>
<dbReference type="Gene3D" id="1.10.287.70">
    <property type="match status" value="1"/>
</dbReference>
<evidence type="ECO:0000313" key="13">
    <source>
        <dbReference type="EMBL" id="MFG6467827.1"/>
    </source>
</evidence>
<dbReference type="SUPFAM" id="SSF81324">
    <property type="entry name" value="Voltage-gated potassium channels"/>
    <property type="match status" value="1"/>
</dbReference>
<feature type="transmembrane region" description="Helical" evidence="11">
    <location>
        <begin position="228"/>
        <end position="253"/>
    </location>
</feature>
<reference evidence="13 14" key="1">
    <citation type="submission" date="2024-08" db="EMBL/GenBank/DDBJ databases">
        <authorList>
            <person name="Lu H."/>
        </authorList>
    </citation>
    <scope>NUCLEOTIDE SEQUENCE [LARGE SCALE GENOMIC DNA]</scope>
    <source>
        <strain evidence="13 14">BYS87W</strain>
    </source>
</reference>
<evidence type="ECO:0000256" key="2">
    <source>
        <dbReference type="ARBA" id="ARBA00022448"/>
    </source>
</evidence>
<evidence type="ECO:0000256" key="8">
    <source>
        <dbReference type="ARBA" id="ARBA00023065"/>
    </source>
</evidence>
<comment type="subcellular location">
    <subcellularLocation>
        <location evidence="1">Membrane</location>
        <topology evidence="1">Multi-pass membrane protein</topology>
    </subcellularLocation>
</comment>
<accession>A0ABW7H0S6</accession>
<comment type="caution">
    <text evidence="13">The sequence shown here is derived from an EMBL/GenBank/DDBJ whole genome shotgun (WGS) entry which is preliminary data.</text>
</comment>
<evidence type="ECO:0000256" key="11">
    <source>
        <dbReference type="SAM" id="Phobius"/>
    </source>
</evidence>